<feature type="domain" description="Histone chaperone RTT106/FACT complex subunit SPT16-like middle" evidence="11">
    <location>
        <begin position="207"/>
        <end position="297"/>
    </location>
</feature>
<dbReference type="Pfam" id="PF03531">
    <property type="entry name" value="SSrecog"/>
    <property type="match status" value="1"/>
</dbReference>
<evidence type="ECO:0000313" key="13">
    <source>
        <dbReference type="Proteomes" id="UP000276133"/>
    </source>
</evidence>
<dbReference type="Pfam" id="PF21103">
    <property type="entry name" value="PH1_SSRP1-like"/>
    <property type="match status" value="1"/>
</dbReference>
<comment type="function">
    <text evidence="9">Component of the FACT complex, a general chromatin factor that acts to reorganize nucleosomes. The FACT complex is involved in multiple processes that require DNA as a template such as mRNA elongation, DNA replication and DNA repair. During transcription elongation the FACT complex acts as a histone chaperone that both destabilizes and restores nucleosomal structure. It facilitates the passage of RNA polymerase II and transcription by promoting the dissociation of one histone H2A-H2B dimer from the nucleosome, then subsequently promotes the reestablishment of the nucleosome following the passage of RNA polymerase II.</text>
</comment>
<evidence type="ECO:0000256" key="8">
    <source>
        <dbReference type="ARBA" id="ARBA00023242"/>
    </source>
</evidence>
<dbReference type="Proteomes" id="UP000276133">
    <property type="component" value="Unassembled WGS sequence"/>
</dbReference>
<dbReference type="GO" id="GO:0031491">
    <property type="term" value="F:nucleosome binding"/>
    <property type="evidence" value="ECO:0007669"/>
    <property type="project" value="TreeGrafter"/>
</dbReference>
<keyword evidence="7 9" id="KW-0234">DNA repair</keyword>
<dbReference type="AlphaFoldDB" id="A0A3M7P6Z9"/>
<feature type="compositionally biased region" description="Basic and acidic residues" evidence="10">
    <location>
        <begin position="407"/>
        <end position="416"/>
    </location>
</feature>
<accession>A0A3M7P6Z9</accession>
<evidence type="ECO:0000256" key="5">
    <source>
        <dbReference type="ARBA" id="ARBA00023015"/>
    </source>
</evidence>
<dbReference type="STRING" id="10195.A0A3M7P6Z9"/>
<dbReference type="PANTHER" id="PTHR45849:SF1">
    <property type="entry name" value="FACT COMPLEX SUBUNIT SSRP1"/>
    <property type="match status" value="1"/>
</dbReference>
<evidence type="ECO:0000256" key="10">
    <source>
        <dbReference type="SAM" id="MobiDB-lite"/>
    </source>
</evidence>
<dbReference type="FunFam" id="2.30.29.30:FF:000098">
    <property type="entry name" value="Fact complex subunit ssrp1"/>
    <property type="match status" value="1"/>
</dbReference>
<evidence type="ECO:0000256" key="4">
    <source>
        <dbReference type="ARBA" id="ARBA00022763"/>
    </source>
</evidence>
<dbReference type="SUPFAM" id="SSF50729">
    <property type="entry name" value="PH domain-like"/>
    <property type="match status" value="1"/>
</dbReference>
<name>A0A3M7P6Z9_BRAPC</name>
<evidence type="ECO:0000313" key="12">
    <source>
        <dbReference type="EMBL" id="RMZ94739.1"/>
    </source>
</evidence>
<dbReference type="InterPro" id="IPR011993">
    <property type="entry name" value="PH-like_dom_sf"/>
</dbReference>
<dbReference type="SMART" id="SM01287">
    <property type="entry name" value="Rtt106"/>
    <property type="match status" value="1"/>
</dbReference>
<reference evidence="12 13" key="1">
    <citation type="journal article" date="2018" name="Sci. Rep.">
        <title>Genomic signatures of local adaptation to the degree of environmental predictability in rotifers.</title>
        <authorList>
            <person name="Franch-Gras L."/>
            <person name="Hahn C."/>
            <person name="Garcia-Roger E.M."/>
            <person name="Carmona M.J."/>
            <person name="Serra M."/>
            <person name="Gomez A."/>
        </authorList>
    </citation>
    <scope>NUCLEOTIDE SEQUENCE [LARGE SCALE GENOMIC DNA]</scope>
    <source>
        <strain evidence="12">HYR1</strain>
    </source>
</reference>
<dbReference type="GO" id="GO:0006281">
    <property type="term" value="P:DNA repair"/>
    <property type="evidence" value="ECO:0007669"/>
    <property type="project" value="UniProtKB-KW"/>
</dbReference>
<dbReference type="PRINTS" id="PR00887">
    <property type="entry name" value="SSRCOGNITION"/>
</dbReference>
<dbReference type="PANTHER" id="PTHR45849">
    <property type="entry name" value="FACT COMPLEX SUBUNIT SSRP1"/>
    <property type="match status" value="1"/>
</dbReference>
<keyword evidence="4 9" id="KW-0227">DNA damage</keyword>
<dbReference type="CDD" id="cd13230">
    <property type="entry name" value="PH1_SSRP1-like"/>
    <property type="match status" value="1"/>
</dbReference>
<dbReference type="GO" id="GO:0006260">
    <property type="term" value="P:DNA replication"/>
    <property type="evidence" value="ECO:0007669"/>
    <property type="project" value="UniProtKB-KW"/>
</dbReference>
<keyword evidence="3 9" id="KW-0235">DNA replication</keyword>
<dbReference type="Pfam" id="PF08512">
    <property type="entry name" value="Rttp106-like_middle"/>
    <property type="match status" value="1"/>
</dbReference>
<feature type="compositionally biased region" description="Acidic residues" evidence="10">
    <location>
        <begin position="328"/>
        <end position="356"/>
    </location>
</feature>
<dbReference type="GO" id="GO:0003677">
    <property type="term" value="F:DNA binding"/>
    <property type="evidence" value="ECO:0007669"/>
    <property type="project" value="InterPro"/>
</dbReference>
<evidence type="ECO:0000256" key="9">
    <source>
        <dbReference type="RuleBase" id="RU364013"/>
    </source>
</evidence>
<dbReference type="Gene3D" id="2.30.29.150">
    <property type="match status" value="1"/>
</dbReference>
<dbReference type="Gene3D" id="2.30.29.220">
    <property type="entry name" value="Structure-specific recognition protein (SSRP1)"/>
    <property type="match status" value="1"/>
</dbReference>
<comment type="caution">
    <text evidence="12">The sequence shown here is derived from an EMBL/GenBank/DDBJ whole genome shotgun (WGS) entry which is preliminary data.</text>
</comment>
<keyword evidence="2 9" id="KW-0158">Chromosome</keyword>
<evidence type="ECO:0000256" key="2">
    <source>
        <dbReference type="ARBA" id="ARBA00022454"/>
    </source>
</evidence>
<dbReference type="FunFam" id="2.30.29.150:FF:000001">
    <property type="entry name" value="Fact complex subunit ssrp1"/>
    <property type="match status" value="1"/>
</dbReference>
<dbReference type="Gene3D" id="2.30.29.30">
    <property type="entry name" value="Pleckstrin-homology domain (PH domain)/Phosphotyrosine-binding domain (PTB)"/>
    <property type="match status" value="1"/>
</dbReference>
<dbReference type="InterPro" id="IPR013719">
    <property type="entry name" value="RTT106/SPT16-like_middle_dom"/>
</dbReference>
<comment type="similarity">
    <text evidence="1 9">Belongs to the SSRP1 family.</text>
</comment>
<dbReference type="GO" id="GO:0035101">
    <property type="term" value="C:FACT complex"/>
    <property type="evidence" value="ECO:0007669"/>
    <property type="project" value="TreeGrafter"/>
</dbReference>
<dbReference type="InterPro" id="IPR038167">
    <property type="entry name" value="SSRP1_sf"/>
</dbReference>
<dbReference type="InterPro" id="IPR048993">
    <property type="entry name" value="SSRP1-like_PH1"/>
</dbReference>
<organism evidence="12 13">
    <name type="scientific">Brachionus plicatilis</name>
    <name type="common">Marine rotifer</name>
    <name type="synonym">Brachionus muelleri</name>
    <dbReference type="NCBI Taxonomy" id="10195"/>
    <lineage>
        <taxon>Eukaryota</taxon>
        <taxon>Metazoa</taxon>
        <taxon>Spiralia</taxon>
        <taxon>Gnathifera</taxon>
        <taxon>Rotifera</taxon>
        <taxon>Eurotatoria</taxon>
        <taxon>Monogononta</taxon>
        <taxon>Pseudotrocha</taxon>
        <taxon>Ploima</taxon>
        <taxon>Brachionidae</taxon>
        <taxon>Brachionus</taxon>
    </lineage>
</organism>
<keyword evidence="6 9" id="KW-0804">Transcription</keyword>
<dbReference type="OrthoDB" id="498543at2759"/>
<feature type="compositionally biased region" description="Basic and acidic residues" evidence="10">
    <location>
        <begin position="366"/>
        <end position="400"/>
    </location>
</feature>
<evidence type="ECO:0000256" key="1">
    <source>
        <dbReference type="ARBA" id="ARBA00010060"/>
    </source>
</evidence>
<evidence type="ECO:0000256" key="3">
    <source>
        <dbReference type="ARBA" id="ARBA00022705"/>
    </source>
</evidence>
<keyword evidence="8 9" id="KW-0539">Nucleus</keyword>
<dbReference type="InterPro" id="IPR000969">
    <property type="entry name" value="SSRP1/POB3"/>
</dbReference>
<gene>
    <name evidence="12" type="ORF">BpHYR1_050663</name>
</gene>
<evidence type="ECO:0000256" key="6">
    <source>
        <dbReference type="ARBA" id="ARBA00023163"/>
    </source>
</evidence>
<dbReference type="CDD" id="cd13231">
    <property type="entry name" value="PH2_SSRP1-like"/>
    <property type="match status" value="1"/>
</dbReference>
<evidence type="ECO:0000256" key="7">
    <source>
        <dbReference type="ARBA" id="ARBA00023204"/>
    </source>
</evidence>
<dbReference type="EMBL" id="REGN01012840">
    <property type="protein sequence ID" value="RMZ94739.1"/>
    <property type="molecule type" value="Genomic_DNA"/>
</dbReference>
<feature type="non-terminal residue" evidence="12">
    <location>
        <position position="416"/>
    </location>
</feature>
<keyword evidence="5 9" id="KW-0805">Transcription regulation</keyword>
<protein>
    <recommendedName>
        <fullName evidence="9">FACT complex subunit SSRP1</fullName>
    </recommendedName>
</protein>
<feature type="non-terminal residue" evidence="12">
    <location>
        <position position="1"/>
    </location>
</feature>
<dbReference type="InterPro" id="IPR024954">
    <property type="entry name" value="SSRP1_DD"/>
</dbReference>
<comment type="subcellular location">
    <subcellularLocation>
        <location evidence="9">Nucleus</location>
    </subcellularLocation>
    <subcellularLocation>
        <location evidence="9">Chromosome</location>
    </subcellularLocation>
</comment>
<evidence type="ECO:0000259" key="11">
    <source>
        <dbReference type="SMART" id="SM01287"/>
    </source>
</evidence>
<feature type="compositionally biased region" description="Basic and acidic residues" evidence="10">
    <location>
        <begin position="305"/>
        <end position="327"/>
    </location>
</feature>
<proteinExistence type="inferred from homology"/>
<dbReference type="GO" id="GO:1902275">
    <property type="term" value="P:regulation of chromatin organization"/>
    <property type="evidence" value="ECO:0007669"/>
    <property type="project" value="TreeGrafter"/>
</dbReference>
<sequence length="416" mass="47012">VSNTNAQKNEAILQFHQNEDAAVSLMEIRFHVPSSGPDQDTDPAQEFVQRVLNKADVISASEADAICTLTELNCVTPRGRYDVKFFTDFIDLHGKTFDYKISYDHILRLFLLPHKDGRQMYFVMAIDPPMKQGNTRYPFLIVLFNIEEIISVDLTISDKTREKFGERIEKLDESISGPYHEVVSRICRTVLDKKITVPGNFTTSGGAKCLPCSYKASSGFLYPLERGFLFVHKPPIHVLFSDIGHVKFDRSSQGTKSFDFEIDHKNGTKYVFSGIEKVEQERLAEFVKTKGISITKSDKAFAKLDMDNEVDHDPYAERMKQEGREKDEIDSDDDEEDEDFQGGSESEEDIDFDSDASIDSSESGSESDRVKKTKGSDDENKKKKKKESSSKDKSRDESSKKSSKRSSGKESSKDSA</sequence>
<dbReference type="InterPro" id="IPR050454">
    <property type="entry name" value="RTT106/SSRP1_HistChap/FACT"/>
</dbReference>
<feature type="region of interest" description="Disordered" evidence="10">
    <location>
        <begin position="305"/>
        <end position="416"/>
    </location>
</feature>
<keyword evidence="13" id="KW-1185">Reference proteome</keyword>
<dbReference type="GO" id="GO:0042393">
    <property type="term" value="F:histone binding"/>
    <property type="evidence" value="ECO:0007669"/>
    <property type="project" value="TreeGrafter"/>
</dbReference>